<feature type="transmembrane region" description="Helical" evidence="1">
    <location>
        <begin position="329"/>
        <end position="348"/>
    </location>
</feature>
<feature type="transmembrane region" description="Helical" evidence="1">
    <location>
        <begin position="261"/>
        <end position="282"/>
    </location>
</feature>
<evidence type="ECO:0000256" key="1">
    <source>
        <dbReference type="SAM" id="Phobius"/>
    </source>
</evidence>
<feature type="transmembrane region" description="Helical" evidence="1">
    <location>
        <begin position="215"/>
        <end position="231"/>
    </location>
</feature>
<feature type="transmembrane region" description="Helical" evidence="1">
    <location>
        <begin position="46"/>
        <end position="68"/>
    </location>
</feature>
<sequence length="525" mass="57082">MTMEPYQLQQLRIRRFSTNVYLALVCFGMPLIFTRFYFNITETKHIFFLTCSLVYALALVLIAILFPAGYGVAKPERKPVAPAIWLLIAFFGCLVLGGVLGGHPEDAFFGQNNRYQGILTTFTYCVVVFALSRQTLDLRFAEAATAAGAALVGALGLLNHYGIDPFGFMTKLTEFDRGRFLSTIGNADFYGSYFSLAFPVTLGLFLHAERKLTRALSVSALVLASFGALVAGSDSTALGMIAAAVVLPLVLFGDPRSFRRYFLGWAVFALCALCFGLLSPVLPSATYLSAFCIIVSKPPVALGLLFVCFAFWLLVKKAQPDRLLRARKVYWIVLLAAGVLGAVALILLNTALSGVPLGGAENYLRFSESWGTDRGKIWAFCLRVYGSFSPVQKLFGGGPGALYHADALAHVFTDAALDTAHNEYLQYLLVSGGAGLLSFLGFLALTLITGAKKSLSDPRSRGLIVAVAAYAVQALVNISQPASTPLFFVFCGLILSISAQPDDVLWRKSRLARWIDRRKTRVKNA</sequence>
<evidence type="ECO:0000313" key="2">
    <source>
        <dbReference type="EMBL" id="MPM17764.1"/>
    </source>
</evidence>
<name>A0A644XUG8_9ZZZZ</name>
<feature type="transmembrane region" description="Helical" evidence="1">
    <location>
        <begin position="114"/>
        <end position="131"/>
    </location>
</feature>
<feature type="transmembrane region" description="Helical" evidence="1">
    <location>
        <begin position="189"/>
        <end position="208"/>
    </location>
</feature>
<feature type="transmembrane region" description="Helical" evidence="1">
    <location>
        <begin position="462"/>
        <end position="480"/>
    </location>
</feature>
<dbReference type="InterPro" id="IPR051533">
    <property type="entry name" value="WaaL-like"/>
</dbReference>
<feature type="transmembrane region" description="Helical" evidence="1">
    <location>
        <begin position="20"/>
        <end position="40"/>
    </location>
</feature>
<reference evidence="2" key="1">
    <citation type="submission" date="2019-08" db="EMBL/GenBank/DDBJ databases">
        <authorList>
            <person name="Kucharzyk K."/>
            <person name="Murdoch R.W."/>
            <person name="Higgins S."/>
            <person name="Loffler F."/>
        </authorList>
    </citation>
    <scope>NUCLEOTIDE SEQUENCE</scope>
</reference>
<dbReference type="AlphaFoldDB" id="A0A644XUG8"/>
<dbReference type="PANTHER" id="PTHR37422">
    <property type="entry name" value="TEICHURONIC ACID BIOSYNTHESIS PROTEIN TUAE"/>
    <property type="match status" value="1"/>
</dbReference>
<comment type="caution">
    <text evidence="2">The sequence shown here is derived from an EMBL/GenBank/DDBJ whole genome shotgun (WGS) entry which is preliminary data.</text>
</comment>
<feature type="transmembrane region" description="Helical" evidence="1">
    <location>
        <begin position="486"/>
        <end position="506"/>
    </location>
</feature>
<feature type="transmembrane region" description="Helical" evidence="1">
    <location>
        <begin position="427"/>
        <end position="450"/>
    </location>
</feature>
<feature type="transmembrane region" description="Helical" evidence="1">
    <location>
        <begin position="143"/>
        <end position="163"/>
    </location>
</feature>
<gene>
    <name evidence="2" type="ORF">SDC9_64163</name>
</gene>
<feature type="transmembrane region" description="Helical" evidence="1">
    <location>
        <begin position="288"/>
        <end position="315"/>
    </location>
</feature>
<keyword evidence="1" id="KW-0812">Transmembrane</keyword>
<proteinExistence type="predicted"/>
<keyword evidence="1" id="KW-1133">Transmembrane helix</keyword>
<feature type="transmembrane region" description="Helical" evidence="1">
    <location>
        <begin position="237"/>
        <end position="254"/>
    </location>
</feature>
<dbReference type="PANTHER" id="PTHR37422:SF13">
    <property type="entry name" value="LIPOPOLYSACCHARIDE BIOSYNTHESIS PROTEIN PA4999-RELATED"/>
    <property type="match status" value="1"/>
</dbReference>
<dbReference type="EMBL" id="VSSQ01002857">
    <property type="protein sequence ID" value="MPM17764.1"/>
    <property type="molecule type" value="Genomic_DNA"/>
</dbReference>
<keyword evidence="1" id="KW-0472">Membrane</keyword>
<evidence type="ECO:0008006" key="3">
    <source>
        <dbReference type="Google" id="ProtNLM"/>
    </source>
</evidence>
<protein>
    <recommendedName>
        <fullName evidence="3">O-antigen ligase</fullName>
    </recommendedName>
</protein>
<feature type="transmembrane region" description="Helical" evidence="1">
    <location>
        <begin position="80"/>
        <end position="102"/>
    </location>
</feature>
<accession>A0A644XUG8</accession>
<organism evidence="2">
    <name type="scientific">bioreactor metagenome</name>
    <dbReference type="NCBI Taxonomy" id="1076179"/>
    <lineage>
        <taxon>unclassified sequences</taxon>
        <taxon>metagenomes</taxon>
        <taxon>ecological metagenomes</taxon>
    </lineage>
</organism>